<evidence type="ECO:0000313" key="1">
    <source>
        <dbReference type="EMBL" id="SFW72576.1"/>
    </source>
</evidence>
<reference evidence="2 4" key="2">
    <citation type="submission" date="2023-11" db="EMBL/GenBank/DDBJ databases">
        <title>MicrobeMod: A computational toolkit for identifying prokaryotic methylation and restriction-modification with nanopore sequencing.</title>
        <authorList>
            <person name="Crits-Christoph A."/>
            <person name="Kang S.C."/>
            <person name="Lee H."/>
            <person name="Ostrov N."/>
        </authorList>
    </citation>
    <scope>NUCLEOTIDE SEQUENCE [LARGE SCALE GENOMIC DNA]</scope>
    <source>
        <strain evidence="2 4">ATCC 23090</strain>
    </source>
</reference>
<evidence type="ECO:0000313" key="4">
    <source>
        <dbReference type="Proteomes" id="UP001326715"/>
    </source>
</evidence>
<organism evidence="1 3">
    <name type="scientific">Chitinophaga sancti</name>
    <dbReference type="NCBI Taxonomy" id="1004"/>
    <lineage>
        <taxon>Bacteria</taxon>
        <taxon>Pseudomonadati</taxon>
        <taxon>Bacteroidota</taxon>
        <taxon>Chitinophagia</taxon>
        <taxon>Chitinophagales</taxon>
        <taxon>Chitinophagaceae</taxon>
        <taxon>Chitinophaga</taxon>
    </lineage>
</organism>
<dbReference type="EMBL" id="FPIZ01000012">
    <property type="protein sequence ID" value="SFW72576.1"/>
    <property type="molecule type" value="Genomic_DNA"/>
</dbReference>
<evidence type="ECO:0008006" key="5">
    <source>
        <dbReference type="Google" id="ProtNLM"/>
    </source>
</evidence>
<evidence type="ECO:0000313" key="3">
    <source>
        <dbReference type="Proteomes" id="UP000183788"/>
    </source>
</evidence>
<name>A0A1K1RKH3_9BACT</name>
<dbReference type="Proteomes" id="UP000183788">
    <property type="component" value="Unassembled WGS sequence"/>
</dbReference>
<dbReference type="Proteomes" id="UP001326715">
    <property type="component" value="Chromosome"/>
</dbReference>
<proteinExistence type="predicted"/>
<keyword evidence="4" id="KW-1185">Reference proteome</keyword>
<dbReference type="STRING" id="1004.SAMN05661012_03960"/>
<dbReference type="PROSITE" id="PS51257">
    <property type="entry name" value="PROKAR_LIPOPROTEIN"/>
    <property type="match status" value="1"/>
</dbReference>
<sequence>MRLAGICFIIFWLTACGTKQEGNTVKREPFILATTGSFSINPYLDSITHAFIREANCKDCIYEMYFDKQDDTDSKVTLHCIPSYPAYMQVNKPILFFNVDSIRFFVYTGLEDFAVLHNDNDTTTHLKASSSLTEHVWAVVTTKDSTYVVHDGWPPFIKMQLKPDIKFEAPGGVK</sequence>
<protein>
    <recommendedName>
        <fullName evidence="5">Lipoprotein</fullName>
    </recommendedName>
</protein>
<dbReference type="EMBL" id="CP140154">
    <property type="protein sequence ID" value="WQG87075.1"/>
    <property type="molecule type" value="Genomic_DNA"/>
</dbReference>
<evidence type="ECO:0000313" key="2">
    <source>
        <dbReference type="EMBL" id="WQG87075.1"/>
    </source>
</evidence>
<accession>A0A1K1RKH3</accession>
<reference evidence="1 3" key="1">
    <citation type="submission" date="2016-11" db="EMBL/GenBank/DDBJ databases">
        <authorList>
            <person name="Jaros S."/>
            <person name="Januszkiewicz K."/>
            <person name="Wedrychowicz H."/>
        </authorList>
    </citation>
    <scope>NUCLEOTIDE SEQUENCE [LARGE SCALE GENOMIC DNA]</scope>
    <source>
        <strain evidence="1 3">DSM 784</strain>
    </source>
</reference>
<dbReference type="AlphaFoldDB" id="A0A1K1RKH3"/>
<dbReference type="RefSeq" id="WP_072362945.1">
    <property type="nucleotide sequence ID" value="NZ_CP139972.1"/>
</dbReference>
<gene>
    <name evidence="1" type="ORF">SAMN05661012_03960</name>
    <name evidence="2" type="ORF">SR876_19335</name>
</gene>